<gene>
    <name evidence="1" type="ORF">ACFQ1E_19945</name>
</gene>
<keyword evidence="2" id="KW-1185">Reference proteome</keyword>
<evidence type="ECO:0000313" key="1">
    <source>
        <dbReference type="EMBL" id="MFD0948622.1"/>
    </source>
</evidence>
<dbReference type="SUPFAM" id="SSF52540">
    <property type="entry name" value="P-loop containing nucleoside triphosphate hydrolases"/>
    <property type="match status" value="1"/>
</dbReference>
<organism evidence="1 2">
    <name type="scientific">Sphingomonas canadensis</name>
    <dbReference type="NCBI Taxonomy" id="1219257"/>
    <lineage>
        <taxon>Bacteria</taxon>
        <taxon>Pseudomonadati</taxon>
        <taxon>Pseudomonadota</taxon>
        <taxon>Alphaproteobacteria</taxon>
        <taxon>Sphingomonadales</taxon>
        <taxon>Sphingomonadaceae</taxon>
        <taxon>Sphingomonas</taxon>
    </lineage>
</organism>
<dbReference type="EMBL" id="JBHTJG010000015">
    <property type="protein sequence ID" value="MFD0948622.1"/>
    <property type="molecule type" value="Genomic_DNA"/>
</dbReference>
<dbReference type="PRINTS" id="PR00988">
    <property type="entry name" value="URIDINKINASE"/>
</dbReference>
<proteinExistence type="predicted"/>
<dbReference type="RefSeq" id="WP_264946533.1">
    <property type="nucleotide sequence ID" value="NZ_JAPDRA010000015.1"/>
</dbReference>
<dbReference type="Gene3D" id="3.40.50.300">
    <property type="entry name" value="P-loop containing nucleotide triphosphate hydrolases"/>
    <property type="match status" value="1"/>
</dbReference>
<dbReference type="GO" id="GO:0016301">
    <property type="term" value="F:kinase activity"/>
    <property type="evidence" value="ECO:0007669"/>
    <property type="project" value="UniProtKB-KW"/>
</dbReference>
<reference evidence="2" key="1">
    <citation type="journal article" date="2019" name="Int. J. Syst. Evol. Microbiol.">
        <title>The Global Catalogue of Microorganisms (GCM) 10K type strain sequencing project: providing services to taxonomists for standard genome sequencing and annotation.</title>
        <authorList>
            <consortium name="The Broad Institute Genomics Platform"/>
            <consortium name="The Broad Institute Genome Sequencing Center for Infectious Disease"/>
            <person name="Wu L."/>
            <person name="Ma J."/>
        </authorList>
    </citation>
    <scope>NUCLEOTIDE SEQUENCE [LARGE SCALE GENOMIC DNA]</scope>
    <source>
        <strain evidence="2">CCUG 62982</strain>
    </source>
</reference>
<accession>A0ABW3HGG5</accession>
<dbReference type="InterPro" id="IPR027417">
    <property type="entry name" value="P-loop_NTPase"/>
</dbReference>
<sequence>MEQAQELAAVLDGRMPLNASGAEAACLLARRIAALPRGPGPLILGINGAQGSGKSTLTHATVAALARFHGLRAALLSLDDFYRTRAERGELARAIHPLCATRGVPGTHDMALMEAVLASLAAGGVTAIPVFDKLADDRAPRADWVTFEGVPDVVLVEGWCVGIRAADLPAWSGPINALEAEADPDGRWFGWSRAALPHGYEPLWDRFALLVSIEVPDLETVIDSRLRQEDGLAAGTARARMDRAAVTRFVQHYERYTRALWPAMRQRADILFARDRDFGFTLVKE</sequence>
<keyword evidence="1" id="KW-0418">Kinase</keyword>
<keyword evidence="1" id="KW-0808">Transferase</keyword>
<evidence type="ECO:0000313" key="2">
    <source>
        <dbReference type="Proteomes" id="UP001596977"/>
    </source>
</evidence>
<dbReference type="Proteomes" id="UP001596977">
    <property type="component" value="Unassembled WGS sequence"/>
</dbReference>
<name>A0ABW3HGG5_9SPHN</name>
<protein>
    <submittedName>
        <fullName evidence="1">Kinase</fullName>
    </submittedName>
</protein>
<comment type="caution">
    <text evidence="1">The sequence shown here is derived from an EMBL/GenBank/DDBJ whole genome shotgun (WGS) entry which is preliminary data.</text>
</comment>